<evidence type="ECO:0000313" key="4">
    <source>
        <dbReference type="Proteomes" id="UP000184485"/>
    </source>
</evidence>
<name>A0A1M5EC27_9HYPH</name>
<accession>A0A1M5EC27</accession>
<dbReference type="InterPro" id="IPR036291">
    <property type="entry name" value="NAD(P)-bd_dom_sf"/>
</dbReference>
<dbReference type="PRINTS" id="PR00080">
    <property type="entry name" value="SDRFAMILY"/>
</dbReference>
<dbReference type="InterPro" id="IPR020904">
    <property type="entry name" value="Sc_DH/Rdtase_CS"/>
</dbReference>
<dbReference type="RefSeq" id="WP_073053965.1">
    <property type="nucleotide sequence ID" value="NZ_FQUP01000002.1"/>
</dbReference>
<dbReference type="AlphaFoldDB" id="A0A1M5EC27"/>
<dbReference type="STRING" id="1122133.SAMN02745157_2953"/>
<proteinExistence type="inferred from homology"/>
<keyword evidence="4" id="KW-1185">Reference proteome</keyword>
<reference evidence="3 4" key="1">
    <citation type="submission" date="2016-11" db="EMBL/GenBank/DDBJ databases">
        <authorList>
            <person name="Jaros S."/>
            <person name="Januszkiewicz K."/>
            <person name="Wedrychowicz H."/>
        </authorList>
    </citation>
    <scope>NUCLEOTIDE SEQUENCE [LARGE SCALE GENOMIC DNA]</scope>
    <source>
        <strain evidence="3 4">DSM 19436</strain>
    </source>
</reference>
<evidence type="ECO:0000256" key="1">
    <source>
        <dbReference type="ARBA" id="ARBA00006484"/>
    </source>
</evidence>
<protein>
    <submittedName>
        <fullName evidence="3">NAD(P)-dependent dehydrogenase, short-chain alcohol dehydrogenase family</fullName>
    </submittedName>
</protein>
<keyword evidence="2" id="KW-0560">Oxidoreductase</keyword>
<dbReference type="FunFam" id="3.40.50.720:FF:000084">
    <property type="entry name" value="Short-chain dehydrogenase reductase"/>
    <property type="match status" value="1"/>
</dbReference>
<dbReference type="SUPFAM" id="SSF51735">
    <property type="entry name" value="NAD(P)-binding Rossmann-fold domains"/>
    <property type="match status" value="1"/>
</dbReference>
<sequence length="274" mass="28303">MAVMNKDNAVMDLTGRLAIVTGGSRGQGEAEARLLARAGAAVLIADVLEAEGRALAKTLTAEGRDARFATLDVAQPESWAALMAEAAGWKGRLDVLVNNAGIINRSSVSDTTLDGWNRLLGINLTGTFLGIQAAAPLMRATGGGSIVNIASNSAFSGHYDPAYTASKWGVRGLTRTAAMEYVTWGIRVNSVCPGLIVTGLNANASHLAPMIGLTPMGRSGTPDEVAQLVLFLASDASSFITGEDFTIDGGFTAGAAYRRVAVESGLLPPPIDNG</sequence>
<organism evidence="3 4">
    <name type="scientific">Kaistia soli DSM 19436</name>
    <dbReference type="NCBI Taxonomy" id="1122133"/>
    <lineage>
        <taxon>Bacteria</taxon>
        <taxon>Pseudomonadati</taxon>
        <taxon>Pseudomonadota</taxon>
        <taxon>Alphaproteobacteria</taxon>
        <taxon>Hyphomicrobiales</taxon>
        <taxon>Kaistiaceae</taxon>
        <taxon>Kaistia</taxon>
    </lineage>
</organism>
<evidence type="ECO:0000256" key="2">
    <source>
        <dbReference type="ARBA" id="ARBA00023002"/>
    </source>
</evidence>
<dbReference type="PANTHER" id="PTHR24321">
    <property type="entry name" value="DEHYDROGENASES, SHORT CHAIN"/>
    <property type="match status" value="1"/>
</dbReference>
<dbReference type="PROSITE" id="PS00061">
    <property type="entry name" value="ADH_SHORT"/>
    <property type="match status" value="1"/>
</dbReference>
<comment type="similarity">
    <text evidence="1">Belongs to the short-chain dehydrogenases/reductases (SDR) family.</text>
</comment>
<dbReference type="Gene3D" id="3.40.50.720">
    <property type="entry name" value="NAD(P)-binding Rossmann-like Domain"/>
    <property type="match status" value="1"/>
</dbReference>
<dbReference type="InterPro" id="IPR002347">
    <property type="entry name" value="SDR_fam"/>
</dbReference>
<evidence type="ECO:0000313" key="3">
    <source>
        <dbReference type="EMBL" id="SHF76710.1"/>
    </source>
</evidence>
<dbReference type="OrthoDB" id="9779623at2"/>
<gene>
    <name evidence="3" type="ORF">SAMN02745157_2953</name>
</gene>
<dbReference type="EMBL" id="FQUP01000002">
    <property type="protein sequence ID" value="SHF76710.1"/>
    <property type="molecule type" value="Genomic_DNA"/>
</dbReference>
<dbReference type="Proteomes" id="UP000184485">
    <property type="component" value="Unassembled WGS sequence"/>
</dbReference>
<dbReference type="PRINTS" id="PR00081">
    <property type="entry name" value="GDHRDH"/>
</dbReference>
<dbReference type="GO" id="GO:0016491">
    <property type="term" value="F:oxidoreductase activity"/>
    <property type="evidence" value="ECO:0007669"/>
    <property type="project" value="UniProtKB-KW"/>
</dbReference>
<dbReference type="Pfam" id="PF13561">
    <property type="entry name" value="adh_short_C2"/>
    <property type="match status" value="1"/>
</dbReference>
<dbReference type="PANTHER" id="PTHR24321:SF15">
    <property type="entry name" value="OXIDOREDUCTASE UCPA"/>
    <property type="match status" value="1"/>
</dbReference>